<name>K7XXN3_9CAUD</name>
<reference evidence="1" key="1">
    <citation type="journal article" date="2013" name="Appl. Environ. Microbiol.">
        <title>Reconstruction of novel cyanobacterial siphovirus genomes from mediterranean metagenomic fosmids.</title>
        <authorList>
            <person name="Mizuno C.M."/>
            <person name="Rodriguez-Valera F."/>
            <person name="Garcia-Heredia I."/>
            <person name="Martin-Cuadrado A.B."/>
            <person name="Ghai R."/>
        </authorList>
    </citation>
    <scope>NUCLEOTIDE SEQUENCE</scope>
</reference>
<organism evidence="1">
    <name type="scientific">uncultured Mediterranean phage MEDS5 group</name>
    <dbReference type="NCBI Taxonomy" id="1262075"/>
    <lineage>
        <taxon>Viruses</taxon>
        <taxon>Duplodnaviria</taxon>
        <taxon>Heunggongvirae</taxon>
        <taxon>Uroviricota</taxon>
        <taxon>Caudoviricetes</taxon>
        <taxon>environmental samples</taxon>
    </lineage>
</organism>
<proteinExistence type="predicted"/>
<protein>
    <submittedName>
        <fullName evidence="1">Uncharacterized protein</fullName>
    </submittedName>
</protein>
<gene>
    <name evidence="1" type="ORF">MedDCM-OCT-S15-C5-cds31</name>
</gene>
<accession>K7XXN3</accession>
<dbReference type="EMBL" id="JX536274">
    <property type="protein sequence ID" value="AFX83928.1"/>
    <property type="molecule type" value="Genomic_DNA"/>
</dbReference>
<sequence length="57" mass="6539">MVLLLKPILFGFIKSKAVKQLLLDCLVKISEQTDNELDDVACTYLKNLLFPTERVEK</sequence>
<evidence type="ECO:0000313" key="1">
    <source>
        <dbReference type="EMBL" id="AFX83928.1"/>
    </source>
</evidence>